<sequence length="125" mass="13278">MLQITDLTYRIGGRVILDQVSMTIADGHKVGLIGRNGAGKSTLLKLISGELATDGGDVRLSKRARMGVVSQEAPAGSRSLLETVLAADTERASLLEEAETTTDPNRIAEVHTRLADIDAHTAEAR</sequence>
<keyword evidence="1" id="KW-0677">Repeat</keyword>
<reference evidence="3 4" key="1">
    <citation type="journal article" date="2018" name="Nat. Biotechnol.">
        <title>A standardized bacterial taxonomy based on genome phylogeny substantially revises the tree of life.</title>
        <authorList>
            <person name="Parks D.H."/>
            <person name="Chuvochina M."/>
            <person name="Waite D.W."/>
            <person name="Rinke C."/>
            <person name="Skarshewski A."/>
            <person name="Chaumeil P.A."/>
            <person name="Hugenholtz P."/>
        </authorList>
    </citation>
    <scope>NUCLEOTIDE SEQUENCE [LARGE SCALE GENOMIC DNA]</scope>
    <source>
        <strain evidence="3">UBA9881</strain>
    </source>
</reference>
<evidence type="ECO:0000259" key="2">
    <source>
        <dbReference type="Pfam" id="PF00005"/>
    </source>
</evidence>
<name>A0A3D5N4U6_9PROT</name>
<evidence type="ECO:0000256" key="1">
    <source>
        <dbReference type="ARBA" id="ARBA00022737"/>
    </source>
</evidence>
<dbReference type="GO" id="GO:0005524">
    <property type="term" value="F:ATP binding"/>
    <property type="evidence" value="ECO:0007669"/>
    <property type="project" value="InterPro"/>
</dbReference>
<dbReference type="PANTHER" id="PTHR19211">
    <property type="entry name" value="ATP-BINDING TRANSPORT PROTEIN-RELATED"/>
    <property type="match status" value="1"/>
</dbReference>
<dbReference type="SUPFAM" id="SSF52540">
    <property type="entry name" value="P-loop containing nucleoside triphosphate hydrolases"/>
    <property type="match status" value="1"/>
</dbReference>
<dbReference type="Gene3D" id="3.40.50.300">
    <property type="entry name" value="P-loop containing nucleotide triphosphate hydrolases"/>
    <property type="match status" value="1"/>
</dbReference>
<feature type="non-terminal residue" evidence="3">
    <location>
        <position position="125"/>
    </location>
</feature>
<dbReference type="InterPro" id="IPR003439">
    <property type="entry name" value="ABC_transporter-like_ATP-bd"/>
</dbReference>
<organism evidence="3 4">
    <name type="scientific">Thalassospira lucentensis</name>
    <dbReference type="NCBI Taxonomy" id="168935"/>
    <lineage>
        <taxon>Bacteria</taxon>
        <taxon>Pseudomonadati</taxon>
        <taxon>Pseudomonadota</taxon>
        <taxon>Alphaproteobacteria</taxon>
        <taxon>Rhodospirillales</taxon>
        <taxon>Thalassospiraceae</taxon>
        <taxon>Thalassospira</taxon>
    </lineage>
</organism>
<gene>
    <name evidence="3" type="ORF">DHR80_03065</name>
</gene>
<dbReference type="InterPro" id="IPR050611">
    <property type="entry name" value="ABCF"/>
</dbReference>
<dbReference type="RefSeq" id="WP_277276476.1">
    <property type="nucleotide sequence ID" value="NZ_DPOP01000027.1"/>
</dbReference>
<feature type="domain" description="ABC transporter" evidence="2">
    <location>
        <begin position="17"/>
        <end position="102"/>
    </location>
</feature>
<proteinExistence type="predicted"/>
<keyword evidence="3" id="KW-0808">Transferase</keyword>
<protein>
    <submittedName>
        <fullName evidence="3">Glycosyl transferase family 1</fullName>
    </submittedName>
</protein>
<accession>A0A3D5N4U6</accession>
<comment type="caution">
    <text evidence="3">The sequence shown here is derived from an EMBL/GenBank/DDBJ whole genome shotgun (WGS) entry which is preliminary data.</text>
</comment>
<evidence type="ECO:0000313" key="3">
    <source>
        <dbReference type="EMBL" id="HCW66193.1"/>
    </source>
</evidence>
<dbReference type="PANTHER" id="PTHR19211:SF14">
    <property type="entry name" value="ATP-BINDING CASSETTE SUB-FAMILY F MEMBER 1"/>
    <property type="match status" value="1"/>
</dbReference>
<dbReference type="InterPro" id="IPR027417">
    <property type="entry name" value="P-loop_NTPase"/>
</dbReference>
<evidence type="ECO:0000313" key="4">
    <source>
        <dbReference type="Proteomes" id="UP000264179"/>
    </source>
</evidence>
<dbReference type="Proteomes" id="UP000264179">
    <property type="component" value="Unassembled WGS sequence"/>
</dbReference>
<dbReference type="Pfam" id="PF00005">
    <property type="entry name" value="ABC_tran"/>
    <property type="match status" value="1"/>
</dbReference>
<dbReference type="AlphaFoldDB" id="A0A3D5N4U6"/>
<dbReference type="EMBL" id="DPOP01000027">
    <property type="protein sequence ID" value="HCW66193.1"/>
    <property type="molecule type" value="Genomic_DNA"/>
</dbReference>
<dbReference type="GO" id="GO:0016740">
    <property type="term" value="F:transferase activity"/>
    <property type="evidence" value="ECO:0007669"/>
    <property type="project" value="UniProtKB-KW"/>
</dbReference>
<dbReference type="GO" id="GO:0016887">
    <property type="term" value="F:ATP hydrolysis activity"/>
    <property type="evidence" value="ECO:0007669"/>
    <property type="project" value="InterPro"/>
</dbReference>